<dbReference type="EMBL" id="KT072768">
    <property type="protein sequence ID" value="ALF34793.1"/>
    <property type="molecule type" value="Genomic_DNA"/>
</dbReference>
<dbReference type="Gene3D" id="3.40.50.410">
    <property type="entry name" value="von Willebrand factor, type A domain"/>
    <property type="match status" value="1"/>
</dbReference>
<keyword evidence="1" id="KW-0812">Transmembrane</keyword>
<keyword evidence="1" id="KW-1133">Transmembrane helix</keyword>
<dbReference type="InterPro" id="IPR002035">
    <property type="entry name" value="VWF_A"/>
</dbReference>
<protein>
    <submittedName>
        <fullName evidence="4">Flp pilus assembly protein, TadG</fullName>
    </submittedName>
</protein>
<dbReference type="PROSITE" id="PS50234">
    <property type="entry name" value="VWFA"/>
    <property type="match status" value="1"/>
</dbReference>
<evidence type="ECO:0000259" key="2">
    <source>
        <dbReference type="PROSITE" id="PS50234"/>
    </source>
</evidence>
<dbReference type="RefSeq" id="WP_213966084.1">
    <property type="nucleotide sequence ID" value="NZ_JAGDKI010000045.1"/>
</dbReference>
<evidence type="ECO:0000256" key="1">
    <source>
        <dbReference type="SAM" id="Phobius"/>
    </source>
</evidence>
<dbReference type="InterPro" id="IPR036465">
    <property type="entry name" value="vWFA_dom_sf"/>
</dbReference>
<keyword evidence="1" id="KW-0472">Membrane</keyword>
<dbReference type="AlphaFoldDB" id="A0A0N6WZJ3"/>
<sequence>MKQYCRLHRQSGHAAILFALFIPLLFGVFTLGTDGARAVQDKARLLEAVEVASLAVAGQGSDNADLAKNYLEYYFPSATINNNDIKIKKINCEDNADCKNRNRRFFEYQVSAKISQPTWFPGNDAIIGFGENYSVGGHSSARKFHAETVDVVLVADFSGSMAWRWDKDGSQNSANPVRYIMMKDIISEIADELKKFNQYVQVGNKNRLAITGFDYFTSQLIGENKNKMGHFDHLICDGGQRCSINCRYSWWGGLNCGTVPGSNADNVDAEATVKNIFNLAHWSHSEPILKTNKSSSLSYFSDIELTDNFSRFKELISNYYIKGSGISGTSSYSGIIRGAQIAQSGSNSRRLIIILSDGQDSYRATTQKLIRKGLCSTILNVLNSQKNTQARMVAVGFAYDINAFPEMKNCVGEENVFSAKNRDDIKNKILELITEEIGHLAL</sequence>
<name>A0A0N6WZJ3_VIBAL</name>
<dbReference type="SUPFAM" id="SSF53300">
    <property type="entry name" value="vWA-like"/>
    <property type="match status" value="1"/>
</dbReference>
<feature type="transmembrane region" description="Helical" evidence="1">
    <location>
        <begin position="12"/>
        <end position="32"/>
    </location>
</feature>
<accession>A0A0N6WZJ3</accession>
<evidence type="ECO:0000313" key="3">
    <source>
        <dbReference type="EMBL" id="ALF34793.1"/>
    </source>
</evidence>
<feature type="domain" description="VWFA" evidence="2">
    <location>
        <begin position="150"/>
        <end position="433"/>
    </location>
</feature>
<reference evidence="4" key="1">
    <citation type="journal article" date="2016" name="BMC Microbiol.">
        <title>Comparative genomic analysis of six new-found integrative conjugative elements (ICEs) in Vibrio alginolyticus.</title>
        <authorList>
            <person name="Luo P."/>
            <person name="He X."/>
            <person name="Wang Y."/>
            <person name="Liu Q."/>
            <person name="Hu C."/>
        </authorList>
    </citation>
    <scope>NUCLEOTIDE SEQUENCE</scope>
    <source>
        <strain evidence="3">E0601</strain>
        <strain evidence="4">HN492</strain>
    </source>
</reference>
<evidence type="ECO:0000313" key="4">
    <source>
        <dbReference type="EMBL" id="ALF34908.1"/>
    </source>
</evidence>
<gene>
    <name evidence="4" type="primary">tadG</name>
    <name evidence="3" type="ORF">ICEValE0601_029</name>
    <name evidence="4" type="ORF">ICEValHN492_029</name>
</gene>
<organism evidence="4">
    <name type="scientific">Vibrio alginolyticus</name>
    <dbReference type="NCBI Taxonomy" id="663"/>
    <lineage>
        <taxon>Bacteria</taxon>
        <taxon>Pseudomonadati</taxon>
        <taxon>Pseudomonadota</taxon>
        <taxon>Gammaproteobacteria</taxon>
        <taxon>Vibrionales</taxon>
        <taxon>Vibrionaceae</taxon>
        <taxon>Vibrio</taxon>
    </lineage>
</organism>
<proteinExistence type="predicted"/>
<dbReference type="EMBL" id="KT072769">
    <property type="protein sequence ID" value="ALF34908.1"/>
    <property type="molecule type" value="Genomic_DNA"/>
</dbReference>